<dbReference type="EMBL" id="JBEXRX010000175">
    <property type="protein sequence ID" value="MEU0156334.1"/>
    <property type="molecule type" value="Genomic_DNA"/>
</dbReference>
<keyword evidence="4" id="KW-0804">Transcription</keyword>
<sequence length="311" mass="32882">SVASSDAHGSSTGGTTAPTAADDHHHSARPFMARDLETALLRTFVTAVRAGSISRAATTLGQTQPALSQQLRKLESVVGRPLLYRSPSGVSPTRAGAELLPYAERILSLSAQALTETGRALTGRCGIGLLEDLAASQLPQTLADLARLHPGATLEVLSLSDTAIREAYDAGRVQLVLDEVPDLPGPSRWTVRRPLVWAIGHGVDVAADPLLVVLFSGTCSWRTSVLETLERADRRWRVAFESNSLVGVLAAVRAGLGVAALMPANLEPAMACHDADGLPTLPDVELGLARHPRTEGDPLINAVETALRRMI</sequence>
<evidence type="ECO:0000256" key="1">
    <source>
        <dbReference type="ARBA" id="ARBA00009437"/>
    </source>
</evidence>
<keyword evidence="8" id="KW-1185">Reference proteome</keyword>
<dbReference type="SUPFAM" id="SSF53850">
    <property type="entry name" value="Periplasmic binding protein-like II"/>
    <property type="match status" value="1"/>
</dbReference>
<name>A0ABV2VU72_9ACTN</name>
<dbReference type="PRINTS" id="PR00039">
    <property type="entry name" value="HTHLYSR"/>
</dbReference>
<evidence type="ECO:0000259" key="6">
    <source>
        <dbReference type="PROSITE" id="PS50931"/>
    </source>
</evidence>
<keyword evidence="2" id="KW-0805">Transcription regulation</keyword>
<dbReference type="PANTHER" id="PTHR30579">
    <property type="entry name" value="TRANSCRIPTIONAL REGULATOR"/>
    <property type="match status" value="1"/>
</dbReference>
<dbReference type="InterPro" id="IPR036390">
    <property type="entry name" value="WH_DNA-bd_sf"/>
</dbReference>
<evidence type="ECO:0000256" key="5">
    <source>
        <dbReference type="SAM" id="MobiDB-lite"/>
    </source>
</evidence>
<dbReference type="Pfam" id="PF00126">
    <property type="entry name" value="HTH_1"/>
    <property type="match status" value="1"/>
</dbReference>
<reference evidence="7 8" key="1">
    <citation type="submission" date="2024-06" db="EMBL/GenBank/DDBJ databases">
        <title>The Natural Products Discovery Center: Release of the First 8490 Sequenced Strains for Exploring Actinobacteria Biosynthetic Diversity.</title>
        <authorList>
            <person name="Kalkreuter E."/>
            <person name="Kautsar S.A."/>
            <person name="Yang D."/>
            <person name="Bader C.D."/>
            <person name="Teijaro C.N."/>
            <person name="Fluegel L."/>
            <person name="Davis C.M."/>
            <person name="Simpson J.R."/>
            <person name="Lauterbach L."/>
            <person name="Steele A.D."/>
            <person name="Gui C."/>
            <person name="Meng S."/>
            <person name="Li G."/>
            <person name="Viehrig K."/>
            <person name="Ye F."/>
            <person name="Su P."/>
            <person name="Kiefer A.F."/>
            <person name="Nichols A."/>
            <person name="Cepeda A.J."/>
            <person name="Yan W."/>
            <person name="Fan B."/>
            <person name="Jiang Y."/>
            <person name="Adhikari A."/>
            <person name="Zheng C.-J."/>
            <person name="Schuster L."/>
            <person name="Cowan T.M."/>
            <person name="Smanski M.J."/>
            <person name="Chevrette M.G."/>
            <person name="De Carvalho L.P.S."/>
            <person name="Shen B."/>
        </authorList>
    </citation>
    <scope>NUCLEOTIDE SEQUENCE [LARGE SCALE GENOMIC DNA]</scope>
    <source>
        <strain evidence="7 8">NPDC006286</strain>
    </source>
</reference>
<evidence type="ECO:0000256" key="3">
    <source>
        <dbReference type="ARBA" id="ARBA00023125"/>
    </source>
</evidence>
<dbReference type="Proteomes" id="UP001550348">
    <property type="component" value="Unassembled WGS sequence"/>
</dbReference>
<organism evidence="7 8">
    <name type="scientific">Micromonospora fulviviridis</name>
    <dbReference type="NCBI Taxonomy" id="47860"/>
    <lineage>
        <taxon>Bacteria</taxon>
        <taxon>Bacillati</taxon>
        <taxon>Actinomycetota</taxon>
        <taxon>Actinomycetes</taxon>
        <taxon>Micromonosporales</taxon>
        <taxon>Micromonosporaceae</taxon>
        <taxon>Micromonospora</taxon>
    </lineage>
</organism>
<evidence type="ECO:0000256" key="4">
    <source>
        <dbReference type="ARBA" id="ARBA00023163"/>
    </source>
</evidence>
<dbReference type="Pfam" id="PF03466">
    <property type="entry name" value="LysR_substrate"/>
    <property type="match status" value="1"/>
</dbReference>
<comment type="caution">
    <text evidence="7">The sequence shown here is derived from an EMBL/GenBank/DDBJ whole genome shotgun (WGS) entry which is preliminary data.</text>
</comment>
<dbReference type="Gene3D" id="3.40.190.10">
    <property type="entry name" value="Periplasmic binding protein-like II"/>
    <property type="match status" value="2"/>
</dbReference>
<evidence type="ECO:0000313" key="7">
    <source>
        <dbReference type="EMBL" id="MEU0156334.1"/>
    </source>
</evidence>
<dbReference type="InterPro" id="IPR000847">
    <property type="entry name" value="LysR_HTH_N"/>
</dbReference>
<evidence type="ECO:0000256" key="2">
    <source>
        <dbReference type="ARBA" id="ARBA00023015"/>
    </source>
</evidence>
<dbReference type="Gene3D" id="1.10.10.10">
    <property type="entry name" value="Winged helix-like DNA-binding domain superfamily/Winged helix DNA-binding domain"/>
    <property type="match status" value="1"/>
</dbReference>
<dbReference type="SUPFAM" id="SSF46785">
    <property type="entry name" value="Winged helix' DNA-binding domain"/>
    <property type="match status" value="1"/>
</dbReference>
<feature type="compositionally biased region" description="Low complexity" evidence="5">
    <location>
        <begin position="1"/>
        <end position="20"/>
    </location>
</feature>
<evidence type="ECO:0000313" key="8">
    <source>
        <dbReference type="Proteomes" id="UP001550348"/>
    </source>
</evidence>
<keyword evidence="3" id="KW-0238">DNA-binding</keyword>
<feature type="region of interest" description="Disordered" evidence="5">
    <location>
        <begin position="1"/>
        <end position="26"/>
    </location>
</feature>
<dbReference type="InterPro" id="IPR036388">
    <property type="entry name" value="WH-like_DNA-bd_sf"/>
</dbReference>
<protein>
    <submittedName>
        <fullName evidence="7">LysR family transcriptional regulator</fullName>
    </submittedName>
</protein>
<feature type="domain" description="HTH lysR-type" evidence="6">
    <location>
        <begin position="36"/>
        <end position="93"/>
    </location>
</feature>
<comment type="similarity">
    <text evidence="1">Belongs to the LysR transcriptional regulatory family.</text>
</comment>
<feature type="non-terminal residue" evidence="7">
    <location>
        <position position="1"/>
    </location>
</feature>
<dbReference type="RefSeq" id="WP_355667852.1">
    <property type="nucleotide sequence ID" value="NZ_JBEXRX010000175.1"/>
</dbReference>
<gene>
    <name evidence="7" type="ORF">ABZ071_31535</name>
</gene>
<dbReference type="InterPro" id="IPR005119">
    <property type="entry name" value="LysR_subst-bd"/>
</dbReference>
<dbReference type="PROSITE" id="PS50931">
    <property type="entry name" value="HTH_LYSR"/>
    <property type="match status" value="1"/>
</dbReference>
<dbReference type="PANTHER" id="PTHR30579:SF7">
    <property type="entry name" value="HTH-TYPE TRANSCRIPTIONAL REGULATOR LRHA-RELATED"/>
    <property type="match status" value="1"/>
</dbReference>
<proteinExistence type="inferred from homology"/>
<dbReference type="InterPro" id="IPR050176">
    <property type="entry name" value="LTTR"/>
</dbReference>
<accession>A0ABV2VU72</accession>